<evidence type="ECO:0000313" key="4">
    <source>
        <dbReference type="Proteomes" id="UP000593737"/>
    </source>
</evidence>
<protein>
    <submittedName>
        <fullName evidence="3">Uncharacterized protein</fullName>
    </submittedName>
</protein>
<reference evidence="3 4" key="1">
    <citation type="journal article" date="2020" name="ISME J.">
        <title>Enrichment and physiological characterization of a novel comammox Nitrospira indicates ammonium inhibition of complete nitrification.</title>
        <authorList>
            <person name="Sakoula D."/>
            <person name="Koch H."/>
            <person name="Frank J."/>
            <person name="Jetten M.S.M."/>
            <person name="van Kessel M.A.H.J."/>
            <person name="Lucker S."/>
        </authorList>
    </citation>
    <scope>NUCLEOTIDE SEQUENCE [LARGE SCALE GENOMIC DNA]</scope>
    <source>
        <strain evidence="3">Comreactor17</strain>
    </source>
</reference>
<proteinExistence type="predicted"/>
<feature type="coiled-coil region" evidence="1">
    <location>
        <begin position="80"/>
        <end position="114"/>
    </location>
</feature>
<gene>
    <name evidence="3" type="ORF">Nkreftii_001544</name>
</gene>
<keyword evidence="2" id="KW-0732">Signal</keyword>
<evidence type="ECO:0000313" key="3">
    <source>
        <dbReference type="EMBL" id="QPD03770.1"/>
    </source>
</evidence>
<sequence>MSRSSIMVIAAILAVVGITPAPRIAAEPTSSADKVVKEAQETVEATREYTAQQKEIFQRKAQEELVAIQEQILGLRGKIAKASESTRGDLQKSLNELEKKKDGVKEKLDELKSTGDAKWHELREGMHAALNELKYSYRKLLSHLP</sequence>
<organism evidence="3 4">
    <name type="scientific">Candidatus Nitrospira kreftii</name>
    <dbReference type="NCBI Taxonomy" id="2652173"/>
    <lineage>
        <taxon>Bacteria</taxon>
        <taxon>Pseudomonadati</taxon>
        <taxon>Nitrospirota</taxon>
        <taxon>Nitrospiria</taxon>
        <taxon>Nitrospirales</taxon>
        <taxon>Nitrospiraceae</taxon>
        <taxon>Nitrospira</taxon>
    </lineage>
</organism>
<dbReference type="Proteomes" id="UP000593737">
    <property type="component" value="Chromosome"/>
</dbReference>
<dbReference type="AlphaFoldDB" id="A0A7S8FD82"/>
<accession>A0A7S8FD82</accession>
<feature type="signal peptide" evidence="2">
    <location>
        <begin position="1"/>
        <end position="25"/>
    </location>
</feature>
<evidence type="ECO:0000256" key="2">
    <source>
        <dbReference type="SAM" id="SignalP"/>
    </source>
</evidence>
<name>A0A7S8FD82_9BACT</name>
<evidence type="ECO:0000256" key="1">
    <source>
        <dbReference type="SAM" id="Coils"/>
    </source>
</evidence>
<feature type="chain" id="PRO_5033046689" evidence="2">
    <location>
        <begin position="26"/>
        <end position="145"/>
    </location>
</feature>
<keyword evidence="1" id="KW-0175">Coiled coil</keyword>
<dbReference type="EMBL" id="CP047423">
    <property type="protein sequence ID" value="QPD03770.1"/>
    <property type="molecule type" value="Genomic_DNA"/>
</dbReference>
<dbReference type="KEGG" id="nkf:Nkreftii_001544"/>